<dbReference type="KEGG" id="sbu:SpiBuddy_2641"/>
<evidence type="ECO:0000259" key="1">
    <source>
        <dbReference type="Pfam" id="PF21805"/>
    </source>
</evidence>
<accession>F0RT60</accession>
<proteinExistence type="predicted"/>
<protein>
    <recommendedName>
        <fullName evidence="1">Imm-5-like domain-containing protein</fullName>
    </recommendedName>
</protein>
<organism evidence="2 3">
    <name type="scientific">Sphaerochaeta globosa (strain ATCC BAA-1886 / DSM 22777 / Buddy)</name>
    <name type="common">Spirochaeta sp. (strain Buddy)</name>
    <dbReference type="NCBI Taxonomy" id="158189"/>
    <lineage>
        <taxon>Bacteria</taxon>
        <taxon>Pseudomonadati</taxon>
        <taxon>Spirochaetota</taxon>
        <taxon>Spirochaetia</taxon>
        <taxon>Spirochaetales</taxon>
        <taxon>Sphaerochaetaceae</taxon>
        <taxon>Sphaerochaeta</taxon>
    </lineage>
</organism>
<keyword evidence="3" id="KW-1185">Reference proteome</keyword>
<dbReference type="Pfam" id="PF21805">
    <property type="entry name" value="Imm5_like"/>
    <property type="match status" value="1"/>
</dbReference>
<sequence>MDHHRQLMSWALAMTEHLIPYLSTSVDSLLLEALEIGKQWGEGSVGTGEAMGMSRSVHKHAQSVADPAYKLFCRAVGQAVATAHMADHSMGPVYYGRKLVTLLGMDADKELAWQLATLHELCPSLADGVVEALSEKGII</sequence>
<gene>
    <name evidence="2" type="ordered locus">SpiBuddy_2641</name>
</gene>
<dbReference type="HOGENOM" id="CLU_110620_1_0_12"/>
<reference evidence="3" key="1">
    <citation type="submission" date="2011-02" db="EMBL/GenBank/DDBJ databases">
        <title>Complete sequence of Spirochaeta sp. Buddy.</title>
        <authorList>
            <person name="Lucas S."/>
            <person name="Copeland A."/>
            <person name="Lapidus A."/>
            <person name="Cheng J.-F."/>
            <person name="Goodwin L."/>
            <person name="Pitluck S."/>
            <person name="Zeytun A."/>
            <person name="Detter J.C."/>
            <person name="Han C."/>
            <person name="Tapia R."/>
            <person name="Land M."/>
            <person name="Hauser L."/>
            <person name="Kyrpides N."/>
            <person name="Ivanova N."/>
            <person name="Mikhailova N."/>
            <person name="Pagani I."/>
            <person name="Ritalahti K.M."/>
            <person name="Loeffler F.E."/>
            <person name="Woyke T."/>
        </authorList>
    </citation>
    <scope>NUCLEOTIDE SEQUENCE [LARGE SCALE GENOMIC DNA]</scope>
    <source>
        <strain evidence="3">ATCC BAA-1886 / DSM 22777 / Buddy</strain>
    </source>
</reference>
<dbReference type="STRING" id="158189.SpiBuddy_2641"/>
<name>F0RT60_SPHGB</name>
<dbReference type="Proteomes" id="UP000008466">
    <property type="component" value="Chromosome"/>
</dbReference>
<dbReference type="EMBL" id="CP002541">
    <property type="protein sequence ID" value="ADY14452.1"/>
    <property type="molecule type" value="Genomic_DNA"/>
</dbReference>
<evidence type="ECO:0000313" key="2">
    <source>
        <dbReference type="EMBL" id="ADY14452.1"/>
    </source>
</evidence>
<dbReference type="AlphaFoldDB" id="F0RT60"/>
<evidence type="ECO:0000313" key="3">
    <source>
        <dbReference type="Proteomes" id="UP000008466"/>
    </source>
</evidence>
<feature type="domain" description="Imm-5-like" evidence="1">
    <location>
        <begin position="3"/>
        <end position="120"/>
    </location>
</feature>
<dbReference type="InterPro" id="IPR048667">
    <property type="entry name" value="Imm5-like"/>
</dbReference>